<reference evidence="2 3" key="1">
    <citation type="submission" date="2019-03" db="EMBL/GenBank/DDBJ databases">
        <title>First draft genome of Liparis tanakae, snailfish: a comprehensive survey of snailfish specific genes.</title>
        <authorList>
            <person name="Kim W."/>
            <person name="Song I."/>
            <person name="Jeong J.-H."/>
            <person name="Kim D."/>
            <person name="Kim S."/>
            <person name="Ryu S."/>
            <person name="Song J.Y."/>
            <person name="Lee S.K."/>
        </authorList>
    </citation>
    <scope>NUCLEOTIDE SEQUENCE [LARGE SCALE GENOMIC DNA]</scope>
    <source>
        <tissue evidence="2">Muscle</tissue>
    </source>
</reference>
<name>A0A4Z2IHN3_9TELE</name>
<evidence type="ECO:0000256" key="1">
    <source>
        <dbReference type="SAM" id="MobiDB-lite"/>
    </source>
</evidence>
<feature type="compositionally biased region" description="Basic residues" evidence="1">
    <location>
        <begin position="1"/>
        <end position="11"/>
    </location>
</feature>
<dbReference type="Proteomes" id="UP000314294">
    <property type="component" value="Unassembled WGS sequence"/>
</dbReference>
<feature type="region of interest" description="Disordered" evidence="1">
    <location>
        <begin position="1"/>
        <end position="24"/>
    </location>
</feature>
<keyword evidence="3" id="KW-1185">Reference proteome</keyword>
<evidence type="ECO:0000313" key="3">
    <source>
        <dbReference type="Proteomes" id="UP000314294"/>
    </source>
</evidence>
<dbReference type="AlphaFoldDB" id="A0A4Z2IHN3"/>
<protein>
    <submittedName>
        <fullName evidence="2">Uncharacterized protein</fullName>
    </submittedName>
</protein>
<comment type="caution">
    <text evidence="2">The sequence shown here is derived from an EMBL/GenBank/DDBJ whole genome shotgun (WGS) entry which is preliminary data.</text>
</comment>
<accession>A0A4Z2IHN3</accession>
<proteinExistence type="predicted"/>
<organism evidence="2 3">
    <name type="scientific">Liparis tanakae</name>
    <name type="common">Tanaka's snailfish</name>
    <dbReference type="NCBI Taxonomy" id="230148"/>
    <lineage>
        <taxon>Eukaryota</taxon>
        <taxon>Metazoa</taxon>
        <taxon>Chordata</taxon>
        <taxon>Craniata</taxon>
        <taxon>Vertebrata</taxon>
        <taxon>Euteleostomi</taxon>
        <taxon>Actinopterygii</taxon>
        <taxon>Neopterygii</taxon>
        <taxon>Teleostei</taxon>
        <taxon>Neoteleostei</taxon>
        <taxon>Acanthomorphata</taxon>
        <taxon>Eupercaria</taxon>
        <taxon>Perciformes</taxon>
        <taxon>Cottioidei</taxon>
        <taxon>Cottales</taxon>
        <taxon>Liparidae</taxon>
        <taxon>Liparis</taxon>
    </lineage>
</organism>
<dbReference type="EMBL" id="SRLO01000089">
    <property type="protein sequence ID" value="TNN76832.1"/>
    <property type="molecule type" value="Genomic_DNA"/>
</dbReference>
<evidence type="ECO:0000313" key="2">
    <source>
        <dbReference type="EMBL" id="TNN76832.1"/>
    </source>
</evidence>
<gene>
    <name evidence="2" type="ORF">EYF80_012885</name>
</gene>
<sequence>MALRVQPRHRMPCGSEPTKPRPDALGQLLKACFPLEVFSTPTPPQTGPRNDRGHVFLTVNRLCPGAQPVSFNFTSEDTSSKTQE</sequence>